<dbReference type="Proteomes" id="UP001232117">
    <property type="component" value="Chromosome"/>
</dbReference>
<dbReference type="EMBL" id="CP092332">
    <property type="protein sequence ID" value="WGK95650.1"/>
    <property type="molecule type" value="Genomic_DNA"/>
</dbReference>
<protein>
    <submittedName>
        <fullName evidence="2">Uncharacterized protein</fullName>
    </submittedName>
</protein>
<proteinExistence type="predicted"/>
<feature type="signal peptide" evidence="1">
    <location>
        <begin position="1"/>
        <end position="17"/>
    </location>
</feature>
<keyword evidence="1" id="KW-0732">Signal</keyword>
<evidence type="ECO:0000256" key="1">
    <source>
        <dbReference type="SAM" id="SignalP"/>
    </source>
</evidence>
<evidence type="ECO:0000313" key="3">
    <source>
        <dbReference type="Proteomes" id="UP001232117"/>
    </source>
</evidence>
<sequence length="246" mass="28173">MRKLVFVFVLFSSFCFAQNSNNYKAVIVPLKFDFIRTNNQYRLCTMSKMNLNKAGFTVFYANEILPKEYSDRCELLYYDIVKESAFLATKFHVELKDCSNNLIYKSESGYTKEKDTELAYSKALNAAFESIFKLNYKYEKMTVTTPAVALKNEVVPAIAPSTTNAAVQVEQTTAPELLYAQATPNGYQLVDASPKVVFKLYATSRPDLYIAVKGNNQGVFILKDKQWFFDYYVNEKLISEKVSVKF</sequence>
<accession>A0ABY8N7K5</accession>
<reference evidence="2 3" key="1">
    <citation type="submission" date="2022-02" db="EMBL/GenBank/DDBJ databases">
        <authorList>
            <person name="Cha I.-T."/>
            <person name="Lee K.-E."/>
            <person name="Park S.-J."/>
        </authorList>
    </citation>
    <scope>NUCLEOTIDE SEQUENCE [LARGE SCALE GENOMIC DNA]</scope>
    <source>
        <strain evidence="2 3">K3R-10</strain>
    </source>
</reference>
<name>A0ABY8N7K5_9FLAO</name>
<reference evidence="2 3" key="2">
    <citation type="submission" date="2023-06" db="EMBL/GenBank/DDBJ databases">
        <title>Complete Genome Sequence of Flavobacterium keumense K3R-10.</title>
        <authorList>
            <person name="Jeong H."/>
            <person name="Jhang S.Y."/>
            <person name="Kim J.N."/>
        </authorList>
    </citation>
    <scope>NUCLEOTIDE SEQUENCE [LARGE SCALE GENOMIC DNA]</scope>
    <source>
        <strain evidence="2 3">K3R-10</strain>
    </source>
</reference>
<feature type="chain" id="PRO_5047234736" evidence="1">
    <location>
        <begin position="18"/>
        <end position="246"/>
    </location>
</feature>
<evidence type="ECO:0000313" key="2">
    <source>
        <dbReference type="EMBL" id="WGK95650.1"/>
    </source>
</evidence>
<organism evidence="2 3">
    <name type="scientific">Flavobacterium keumense</name>
    <dbReference type="NCBI Taxonomy" id="1306518"/>
    <lineage>
        <taxon>Bacteria</taxon>
        <taxon>Pseudomonadati</taxon>
        <taxon>Bacteroidota</taxon>
        <taxon>Flavobacteriia</taxon>
        <taxon>Flavobacteriales</taxon>
        <taxon>Flavobacteriaceae</taxon>
        <taxon>Flavobacterium</taxon>
    </lineage>
</organism>
<dbReference type="RefSeq" id="WP_264533742.1">
    <property type="nucleotide sequence ID" value="NZ_CP092332.1"/>
</dbReference>
<gene>
    <name evidence="2" type="ORF">MG292_05345</name>
</gene>
<keyword evidence="3" id="KW-1185">Reference proteome</keyword>